<reference evidence="1" key="1">
    <citation type="submission" date="2021-06" db="EMBL/GenBank/DDBJ databases">
        <authorList>
            <person name="Kallberg Y."/>
            <person name="Tangrot J."/>
            <person name="Rosling A."/>
        </authorList>
    </citation>
    <scope>NUCLEOTIDE SEQUENCE</scope>
    <source>
        <strain evidence="1">IL203A</strain>
    </source>
</reference>
<gene>
    <name evidence="1" type="ORF">DHETER_LOCUS1310</name>
</gene>
<keyword evidence="2" id="KW-1185">Reference proteome</keyword>
<organism evidence="1 2">
    <name type="scientific">Dentiscutata heterogama</name>
    <dbReference type="NCBI Taxonomy" id="1316150"/>
    <lineage>
        <taxon>Eukaryota</taxon>
        <taxon>Fungi</taxon>
        <taxon>Fungi incertae sedis</taxon>
        <taxon>Mucoromycota</taxon>
        <taxon>Glomeromycotina</taxon>
        <taxon>Glomeromycetes</taxon>
        <taxon>Diversisporales</taxon>
        <taxon>Gigasporaceae</taxon>
        <taxon>Dentiscutata</taxon>
    </lineage>
</organism>
<proteinExistence type="predicted"/>
<protein>
    <submittedName>
        <fullName evidence="1">10779_t:CDS:1</fullName>
    </submittedName>
</protein>
<dbReference type="Proteomes" id="UP000789702">
    <property type="component" value="Unassembled WGS sequence"/>
</dbReference>
<name>A0ACA9KA08_9GLOM</name>
<comment type="caution">
    <text evidence="1">The sequence shown here is derived from an EMBL/GenBank/DDBJ whole genome shotgun (WGS) entry which is preliminary data.</text>
</comment>
<dbReference type="EMBL" id="CAJVPU010000768">
    <property type="protein sequence ID" value="CAG8461656.1"/>
    <property type="molecule type" value="Genomic_DNA"/>
</dbReference>
<evidence type="ECO:0000313" key="1">
    <source>
        <dbReference type="EMBL" id="CAG8461656.1"/>
    </source>
</evidence>
<accession>A0ACA9KA08</accession>
<evidence type="ECO:0000313" key="2">
    <source>
        <dbReference type="Proteomes" id="UP000789702"/>
    </source>
</evidence>
<sequence length="58" mass="6831">MNNQNQVNRFRRCYKCGQEEHIARNCPTRTLNQQPTNQKNKTPNNEADNPKKGTKEDE</sequence>